<proteinExistence type="predicted"/>
<keyword evidence="3" id="KW-1185">Reference proteome</keyword>
<accession>A0A1M5YH80</accession>
<evidence type="ECO:0000313" key="3">
    <source>
        <dbReference type="Proteomes" id="UP000184608"/>
    </source>
</evidence>
<gene>
    <name evidence="2" type="ORF">VA7868_01697</name>
</gene>
<sequence length="306" mass="34045">MNFRAYSFISVGAVLSAVYTCHAYAADSIRPYKTEQQKVVYQRYSNHPAKTLSGAKAEDFELLYKGDFAVGASSGNYYCNAEKLPSGLDTQSARILDNFLVTNVGSFASCKRTVDIDLENFQALNHPFFRNGDTILLVTGEVLKGADGKTFKSAFGQGYDAKHYFYVAKDTVTIPYQKQVKLYDECSGWAAVDNKSYYSGEARGDVDAASFKCLTFNASADKKGFLIAGKRSLKFPSDVNMKALKVLQDNFITDGHYVWFAGISPYFFKGIQAKTAQVKGMTISDGQQRWRCENSQTDDQPMCEKQ</sequence>
<dbReference type="OrthoDB" id="6432319at2"/>
<keyword evidence="1" id="KW-0732">Signal</keyword>
<name>A0A1M5YH80_9VIBR</name>
<evidence type="ECO:0000256" key="1">
    <source>
        <dbReference type="SAM" id="SignalP"/>
    </source>
</evidence>
<dbReference type="RefSeq" id="WP_084193293.1">
    <property type="nucleotide sequence ID" value="NZ_FQXZ01000015.1"/>
</dbReference>
<reference evidence="2 3" key="1">
    <citation type="submission" date="2016-11" db="EMBL/GenBank/DDBJ databases">
        <authorList>
            <person name="Jaros S."/>
            <person name="Januszkiewicz K."/>
            <person name="Wedrychowicz H."/>
        </authorList>
    </citation>
    <scope>NUCLEOTIDE SEQUENCE [LARGE SCALE GENOMIC DNA]</scope>
    <source>
        <strain evidence="2 3">CECT 7868</strain>
    </source>
</reference>
<feature type="chain" id="PRO_5012635556" description="DKNYY family protein" evidence="1">
    <location>
        <begin position="26"/>
        <end position="306"/>
    </location>
</feature>
<feature type="signal peptide" evidence="1">
    <location>
        <begin position="1"/>
        <end position="25"/>
    </location>
</feature>
<protein>
    <recommendedName>
        <fullName evidence="4">DKNYY family protein</fullName>
    </recommendedName>
</protein>
<evidence type="ECO:0008006" key="4">
    <source>
        <dbReference type="Google" id="ProtNLM"/>
    </source>
</evidence>
<organism evidence="2 3">
    <name type="scientific">Vibrio aerogenes CECT 7868</name>
    <dbReference type="NCBI Taxonomy" id="1216006"/>
    <lineage>
        <taxon>Bacteria</taxon>
        <taxon>Pseudomonadati</taxon>
        <taxon>Pseudomonadota</taxon>
        <taxon>Gammaproteobacteria</taxon>
        <taxon>Vibrionales</taxon>
        <taxon>Vibrionaceae</taxon>
        <taxon>Vibrio</taxon>
    </lineage>
</organism>
<evidence type="ECO:0000313" key="2">
    <source>
        <dbReference type="EMBL" id="SHI10833.1"/>
    </source>
</evidence>
<dbReference type="AlphaFoldDB" id="A0A1M5YH80"/>
<dbReference type="EMBL" id="FQXZ01000015">
    <property type="protein sequence ID" value="SHI10833.1"/>
    <property type="molecule type" value="Genomic_DNA"/>
</dbReference>
<dbReference type="Proteomes" id="UP000184608">
    <property type="component" value="Unassembled WGS sequence"/>
</dbReference>